<keyword evidence="3 7" id="KW-0645">Protease</keyword>
<dbReference type="Gene3D" id="1.10.287.410">
    <property type="match status" value="1"/>
</dbReference>
<evidence type="ECO:0000256" key="1">
    <source>
        <dbReference type="ARBA" id="ARBA00009431"/>
    </source>
</evidence>
<dbReference type="PRINTS" id="PR00724">
    <property type="entry name" value="CRBOXYPTASEC"/>
</dbReference>
<dbReference type="GO" id="GO:0006508">
    <property type="term" value="P:proteolysis"/>
    <property type="evidence" value="ECO:0007669"/>
    <property type="project" value="UniProtKB-KW"/>
</dbReference>
<keyword evidence="9" id="KW-1185">Reference proteome</keyword>
<keyword evidence="4" id="KW-0732">Signal</keyword>
<dbReference type="Proteomes" id="UP001063166">
    <property type="component" value="Unassembled WGS sequence"/>
</dbReference>
<keyword evidence="2 7" id="KW-0121">Carboxypeptidase</keyword>
<gene>
    <name evidence="8" type="ORF">LshimejAT787_0310970</name>
</gene>
<evidence type="ECO:0000256" key="5">
    <source>
        <dbReference type="ARBA" id="ARBA00022801"/>
    </source>
</evidence>
<dbReference type="PROSITE" id="PS00560">
    <property type="entry name" value="CARBOXYPEPT_SER_HIS"/>
    <property type="match status" value="1"/>
</dbReference>
<comment type="similarity">
    <text evidence="1 7">Belongs to the peptidase S10 family.</text>
</comment>
<dbReference type="GO" id="GO:0000324">
    <property type="term" value="C:fungal-type vacuole"/>
    <property type="evidence" value="ECO:0007669"/>
    <property type="project" value="TreeGrafter"/>
</dbReference>
<accession>A0A9P3PII0</accession>
<dbReference type="GO" id="GO:0004185">
    <property type="term" value="F:serine-type carboxypeptidase activity"/>
    <property type="evidence" value="ECO:0007669"/>
    <property type="project" value="UniProtKB-UniRule"/>
</dbReference>
<keyword evidence="5 7" id="KW-0378">Hydrolase</keyword>
<evidence type="ECO:0000313" key="8">
    <source>
        <dbReference type="EMBL" id="GLB36810.1"/>
    </source>
</evidence>
<dbReference type="InterPro" id="IPR018202">
    <property type="entry name" value="Ser_caboxypep_ser_AS"/>
</dbReference>
<name>A0A9P3PII0_LYOSH</name>
<evidence type="ECO:0000256" key="6">
    <source>
        <dbReference type="ARBA" id="ARBA00023180"/>
    </source>
</evidence>
<dbReference type="Gene3D" id="3.40.50.1820">
    <property type="entry name" value="alpha/beta hydrolase"/>
    <property type="match status" value="1"/>
</dbReference>
<dbReference type="PROSITE" id="PS00131">
    <property type="entry name" value="CARBOXYPEPT_SER_SER"/>
    <property type="match status" value="1"/>
</dbReference>
<comment type="caution">
    <text evidence="8">The sequence shown here is derived from an EMBL/GenBank/DDBJ whole genome shotgun (WGS) entry which is preliminary data.</text>
</comment>
<dbReference type="SUPFAM" id="SSF53474">
    <property type="entry name" value="alpha/beta-Hydrolases"/>
    <property type="match status" value="1"/>
</dbReference>
<evidence type="ECO:0000256" key="3">
    <source>
        <dbReference type="ARBA" id="ARBA00022670"/>
    </source>
</evidence>
<dbReference type="InterPro" id="IPR033124">
    <property type="entry name" value="Ser_caboxypep_his_AS"/>
</dbReference>
<dbReference type="PANTHER" id="PTHR11802:SF113">
    <property type="entry name" value="SERINE CARBOXYPEPTIDASE CTSA-4.1"/>
    <property type="match status" value="1"/>
</dbReference>
<dbReference type="Pfam" id="PF00450">
    <property type="entry name" value="Peptidase_S10"/>
    <property type="match status" value="1"/>
</dbReference>
<dbReference type="InterPro" id="IPR029058">
    <property type="entry name" value="AB_hydrolase_fold"/>
</dbReference>
<dbReference type="EC" id="3.4.16.-" evidence="7"/>
<evidence type="ECO:0000256" key="7">
    <source>
        <dbReference type="RuleBase" id="RU361156"/>
    </source>
</evidence>
<dbReference type="InterPro" id="IPR001563">
    <property type="entry name" value="Peptidase_S10"/>
</dbReference>
<protein>
    <recommendedName>
        <fullName evidence="7">Carboxypeptidase</fullName>
        <ecNumber evidence="7">3.4.16.-</ecNumber>
    </recommendedName>
</protein>
<dbReference type="PANTHER" id="PTHR11802">
    <property type="entry name" value="SERINE PROTEASE FAMILY S10 SERINE CARBOXYPEPTIDASE"/>
    <property type="match status" value="1"/>
</dbReference>
<sequence length="463" mass="51762">MAYDEGLFTPLEDLSVLSETEFTQLSHPAFPDHGVRIKKTPFCDHTVKSYTGYIDIETRHLFFYFFESRTDPDKDDVIMWTNGGPGCSSSLGLLMELGPCRIAGPNSTKSFEHAWNSKANVFFIDQPAGVGYSYTDYKDVPGTTEDAAKDIAAFVAIFFEHFTKFKGRAFHMAGESYGGRYIPLFASEVYDQNARLIEAGITPINLTSAIIGNGWTDAPSMVLSYFDMQCTPASLEPILDIATCVRMQRVLPRCQQWVQQACVDTFDAINCNAAFQFCSSELTEPFIATGRNPYDISKPCEGDSGDLCYPITKNISAYLSNRSTHRLLGVDRSAHPSNYSLCSSTVADAFAATLDSTRPTTPLYVAGLLERGVRVLVYVGTYDWICNWVGNERWTRELAWSGREEFVTKELRVWEVDENRAGRTRAWGPLTFATVEGAGHMVPYDKPKEALELVNRWMAGQEL</sequence>
<keyword evidence="6" id="KW-0325">Glycoprotein</keyword>
<evidence type="ECO:0000313" key="9">
    <source>
        <dbReference type="Proteomes" id="UP001063166"/>
    </source>
</evidence>
<evidence type="ECO:0000256" key="2">
    <source>
        <dbReference type="ARBA" id="ARBA00022645"/>
    </source>
</evidence>
<proteinExistence type="inferred from homology"/>
<reference evidence="8" key="1">
    <citation type="submission" date="2022-07" db="EMBL/GenBank/DDBJ databases">
        <title>The genome of Lyophyllum shimeji provides insight into the initial evolution of ectomycorrhizal fungal genome.</title>
        <authorList>
            <person name="Kobayashi Y."/>
            <person name="Shibata T."/>
            <person name="Hirakawa H."/>
            <person name="Shigenobu S."/>
            <person name="Nishiyama T."/>
            <person name="Yamada A."/>
            <person name="Hasebe M."/>
            <person name="Kawaguchi M."/>
        </authorList>
    </citation>
    <scope>NUCLEOTIDE SEQUENCE</scope>
    <source>
        <strain evidence="8">AT787</strain>
    </source>
</reference>
<organism evidence="8 9">
    <name type="scientific">Lyophyllum shimeji</name>
    <name type="common">Hon-shimeji</name>
    <name type="synonym">Tricholoma shimeji</name>
    <dbReference type="NCBI Taxonomy" id="47721"/>
    <lineage>
        <taxon>Eukaryota</taxon>
        <taxon>Fungi</taxon>
        <taxon>Dikarya</taxon>
        <taxon>Basidiomycota</taxon>
        <taxon>Agaricomycotina</taxon>
        <taxon>Agaricomycetes</taxon>
        <taxon>Agaricomycetidae</taxon>
        <taxon>Agaricales</taxon>
        <taxon>Tricholomatineae</taxon>
        <taxon>Lyophyllaceae</taxon>
        <taxon>Lyophyllum</taxon>
    </lineage>
</organism>
<dbReference type="OrthoDB" id="443318at2759"/>
<dbReference type="EMBL" id="BRPK01000003">
    <property type="protein sequence ID" value="GLB36810.1"/>
    <property type="molecule type" value="Genomic_DNA"/>
</dbReference>
<evidence type="ECO:0000256" key="4">
    <source>
        <dbReference type="ARBA" id="ARBA00022729"/>
    </source>
</evidence>
<dbReference type="AlphaFoldDB" id="A0A9P3PII0"/>